<dbReference type="EMBL" id="LWQS01000049">
    <property type="protein sequence ID" value="OAN45967.1"/>
    <property type="molecule type" value="Genomic_DNA"/>
</dbReference>
<dbReference type="OrthoDB" id="9805159at2"/>
<reference evidence="19 20" key="1">
    <citation type="submission" date="2016-04" db="EMBL/GenBank/DDBJ databases">
        <title>Chloroflexus islandicus sp. nov., a thermophilic filamentous anoxygenic phototrophic bacterium from geyser Strokkur (Iceland).</title>
        <authorList>
            <person name="Gaisin V.A."/>
            <person name="Kalashnikov A.M."/>
            <person name="Sukhacheva M.V."/>
            <person name="Grouzdev D.S."/>
            <person name="Ivanov T.M."/>
            <person name="Kuznetsov B."/>
            <person name="Gorlenko V.M."/>
        </authorList>
    </citation>
    <scope>NUCLEOTIDE SEQUENCE [LARGE SCALE GENOMIC DNA]</scope>
    <source>
        <strain evidence="20">isl-2</strain>
    </source>
</reference>
<dbReference type="GO" id="GO:0046872">
    <property type="term" value="F:metal ion binding"/>
    <property type="evidence" value="ECO:0007669"/>
    <property type="project" value="UniProtKB-KW"/>
</dbReference>
<dbReference type="InterPro" id="IPR012811">
    <property type="entry name" value="TreS_maltokin_C_dom"/>
</dbReference>
<dbReference type="Proteomes" id="UP000078287">
    <property type="component" value="Unassembled WGS sequence"/>
</dbReference>
<dbReference type="InterPro" id="IPR002575">
    <property type="entry name" value="Aminoglycoside_PTrfase"/>
</dbReference>
<accession>A0A178MCU5</accession>
<feature type="domain" description="Glycosyl hydrolase family 13 catalytic" evidence="18">
    <location>
        <begin position="27"/>
        <end position="421"/>
    </location>
</feature>
<dbReference type="Pfam" id="PF18085">
    <property type="entry name" value="Mak_N_cap"/>
    <property type="match status" value="1"/>
</dbReference>
<dbReference type="GO" id="GO:0016740">
    <property type="term" value="F:transferase activity"/>
    <property type="evidence" value="ECO:0007669"/>
    <property type="project" value="UniProtKB-KW"/>
</dbReference>
<keyword evidence="8" id="KW-0119">Carbohydrate metabolism</keyword>
<dbReference type="CDD" id="cd11334">
    <property type="entry name" value="AmyAc_TreS"/>
    <property type="match status" value="1"/>
</dbReference>
<evidence type="ECO:0000256" key="15">
    <source>
        <dbReference type="ARBA" id="ARBA00031251"/>
    </source>
</evidence>
<evidence type="ECO:0000256" key="11">
    <source>
        <dbReference type="ARBA" id="ARBA00022741"/>
    </source>
</evidence>
<evidence type="ECO:0000259" key="18">
    <source>
        <dbReference type="SMART" id="SM00642"/>
    </source>
</evidence>
<evidence type="ECO:0000256" key="9">
    <source>
        <dbReference type="ARBA" id="ARBA00022679"/>
    </source>
</evidence>
<dbReference type="GO" id="GO:0005977">
    <property type="term" value="P:glycogen metabolic process"/>
    <property type="evidence" value="ECO:0007669"/>
    <property type="project" value="UniProtKB-KW"/>
</dbReference>
<dbReference type="GO" id="GO:0047471">
    <property type="term" value="F:maltose alpha-D-glucosyltransferase activity"/>
    <property type="evidence" value="ECO:0007669"/>
    <property type="project" value="UniProtKB-EC"/>
</dbReference>
<dbReference type="Gene3D" id="3.20.20.80">
    <property type="entry name" value="Glycosidases"/>
    <property type="match status" value="1"/>
</dbReference>
<evidence type="ECO:0000256" key="17">
    <source>
        <dbReference type="ARBA" id="ARBA00049067"/>
    </source>
</evidence>
<evidence type="ECO:0000256" key="8">
    <source>
        <dbReference type="ARBA" id="ARBA00022600"/>
    </source>
</evidence>
<keyword evidence="20" id="KW-1185">Reference proteome</keyword>
<dbReference type="InterPro" id="IPR017853">
    <property type="entry name" value="GH"/>
</dbReference>
<evidence type="ECO:0000256" key="2">
    <source>
        <dbReference type="ARBA" id="ARBA00004964"/>
    </source>
</evidence>
<gene>
    <name evidence="19" type="ORF">A6A03_01530</name>
</gene>
<dbReference type="InterPro" id="IPR045857">
    <property type="entry name" value="O16G_dom_2"/>
</dbReference>
<dbReference type="RefSeq" id="WP_066786536.1">
    <property type="nucleotide sequence ID" value="NZ_LWQS01000049.1"/>
</dbReference>
<dbReference type="InterPro" id="IPR032091">
    <property type="entry name" value="Malt_amylase-like_C"/>
</dbReference>
<dbReference type="NCBIfam" id="TIGR02456">
    <property type="entry name" value="treS_nterm"/>
    <property type="match status" value="1"/>
</dbReference>
<protein>
    <recommendedName>
        <fullName evidence="7">Maltokinase</fullName>
        <ecNumber evidence="5">2.7.1.175</ecNumber>
        <ecNumber evidence="6">5.4.99.16</ecNumber>
    </recommendedName>
    <alternativeName>
        <fullName evidence="16">Maltose alpha-D-glucosyltransferase</fullName>
    </alternativeName>
    <alternativeName>
        <fullName evidence="15">Maltose-1-phosphate synthase</fullName>
    </alternativeName>
</protein>
<evidence type="ECO:0000313" key="19">
    <source>
        <dbReference type="EMBL" id="OAN45967.1"/>
    </source>
</evidence>
<keyword evidence="14" id="KW-0413">Isomerase</keyword>
<evidence type="ECO:0000256" key="14">
    <source>
        <dbReference type="ARBA" id="ARBA00023235"/>
    </source>
</evidence>
<dbReference type="EC" id="5.4.99.16" evidence="6"/>
<comment type="catalytic activity">
    <reaction evidence="1">
        <text>D-maltose = alpha,alpha-trehalose</text>
        <dbReference type="Rhea" id="RHEA:15145"/>
        <dbReference type="ChEBI" id="CHEBI:16551"/>
        <dbReference type="ChEBI" id="CHEBI:17306"/>
        <dbReference type="EC" id="5.4.99.16"/>
    </reaction>
</comment>
<dbReference type="NCBIfam" id="TIGR02457">
    <property type="entry name" value="TreS_Cterm"/>
    <property type="match status" value="1"/>
</dbReference>
<comment type="similarity">
    <text evidence="4">Belongs to the aminoglycoside phosphotransferase family.</text>
</comment>
<evidence type="ECO:0000256" key="16">
    <source>
        <dbReference type="ARBA" id="ARBA00031378"/>
    </source>
</evidence>
<keyword evidence="8" id="KW-0321">Glycogen metabolism</keyword>
<keyword evidence="9" id="KW-0808">Transferase</keyword>
<dbReference type="FunFam" id="3.20.20.80:FF:000055">
    <property type="entry name" value="Trehalose synthase"/>
    <property type="match status" value="1"/>
</dbReference>
<comment type="pathway">
    <text evidence="2">Glycan biosynthesis; glycogen biosynthesis.</text>
</comment>
<evidence type="ECO:0000256" key="13">
    <source>
        <dbReference type="ARBA" id="ARBA00022840"/>
    </source>
</evidence>
<organism evidence="19 20">
    <name type="scientific">Chloroflexus islandicus</name>
    <dbReference type="NCBI Taxonomy" id="1707952"/>
    <lineage>
        <taxon>Bacteria</taxon>
        <taxon>Bacillati</taxon>
        <taxon>Chloroflexota</taxon>
        <taxon>Chloroflexia</taxon>
        <taxon>Chloroflexales</taxon>
        <taxon>Chloroflexineae</taxon>
        <taxon>Chloroflexaceae</taxon>
        <taxon>Chloroflexus</taxon>
    </lineage>
</organism>
<evidence type="ECO:0000256" key="12">
    <source>
        <dbReference type="ARBA" id="ARBA00022837"/>
    </source>
</evidence>
<dbReference type="InterPro" id="IPR012810">
    <property type="entry name" value="TreS/a-amylase_N"/>
</dbReference>
<comment type="catalytic activity">
    <reaction evidence="17">
        <text>D-maltose + ATP = alpha-maltose 1-phosphate + ADP + H(+)</text>
        <dbReference type="Rhea" id="RHEA:31915"/>
        <dbReference type="ChEBI" id="CHEBI:15378"/>
        <dbReference type="ChEBI" id="CHEBI:17306"/>
        <dbReference type="ChEBI" id="CHEBI:30616"/>
        <dbReference type="ChEBI" id="CHEBI:63576"/>
        <dbReference type="ChEBI" id="CHEBI:456216"/>
        <dbReference type="EC" id="2.7.1.175"/>
    </reaction>
</comment>
<keyword evidence="13" id="KW-0067">ATP-binding</keyword>
<name>A0A178MCU5_9CHLR</name>
<comment type="similarity">
    <text evidence="3">Belongs to the glycosyl hydrolase 13 family. TreS subfamily.</text>
</comment>
<dbReference type="Gene3D" id="3.90.400.10">
    <property type="entry name" value="Oligo-1,6-glucosidase, Domain 2"/>
    <property type="match status" value="1"/>
</dbReference>
<dbReference type="Pfam" id="PF00128">
    <property type="entry name" value="Alpha-amylase"/>
    <property type="match status" value="2"/>
</dbReference>
<evidence type="ECO:0000256" key="10">
    <source>
        <dbReference type="ARBA" id="ARBA00022723"/>
    </source>
</evidence>
<dbReference type="InterPro" id="IPR006047">
    <property type="entry name" value="GH13_cat_dom"/>
</dbReference>
<dbReference type="SUPFAM" id="SSF51445">
    <property type="entry name" value="(Trans)glycosidases"/>
    <property type="match status" value="1"/>
</dbReference>
<sequence>MTRTRPAKAPTILADDPLWYKDAVIYELHVRAFCDSNGDGIGDFPGLTSKLDYLQDLGVTAIWLLPFYPSPLRDDGYDIADYTNIHPNYGTLADFKVFIREAHRRGLRVITELVCNHTSDQHPWFQRARRAKPGSSARNFYVWSDTPDRYKDARIIFKDFETSNWTWDPVAQAYYWHRFYSHQPDLNFENPAVQRAVFKAMEFWLDLGVDGMRLDAIPYLYEAEGTNCENLPETHAFLKRLRRHMDEKYHGRMFLAEANQWPEDSVAYFGDGDECHMAFHFPVMPRLFMSVHLEDRYPIIDIMRQTPPIPDNCQWAIFLRNHDELTLEMVTDEERDYMYRVYARDPQARINLGIRRRLAPLLGNHRRKIELMNGLLFSLPGTPVLYYGDEIGMGDNIYLGDRNGVRTPMQWSGDRNAGFSRANPQQLYLPVITDPEYHYETVNVETQSANQHSLLWWTKRLIALRKRYAAFGRGTLEFLYPENRKVLCFLRKTEDQILLAVFNLSRFVQGVELDLSPYRGLMPVELFGQVEFPPIGDQPYFLTLGPHSFYWFTLVPQRVEGVRVTAPQPETELVEIPVDAIEWDAIFYDGRQERLERVLPDYLRNRRWFGAKTRKIKQVNITEFARLDYAGGPAYLTLLNVQYVEGSPETYLLPMAYAEGERADQILADQRHVAIARLKVGRRPEAGVLYDPLGERRFAAALLELTIGRRRLRGEAGGELVGGTTRALRKLISGSDGLEPSLMRGEQSNSSINFGSRLIMKLFRKIEPGRNPDLELGRYLTEEAGFAHTPPVAGYIEYLRGKDEPLTLAIVQGYVQNEGDAFDYALDVVRRYYDTVLTRPDLTPPAVKGSVAELLAAAEQSPAPLAEELIGGYLEAARLLGQRTAEMHQALAKGSGPAMAPEPFSTLYQRSIYQSIRSLIGRTLQDLRKLLPSLPATVRPAAERVAQSEEVLLARLQRITGDKIETVRIRIHGDYHLEQVLFTGKDYVIIDFEGEPLRPISERRIKRSPLRDVAGMLRSYQYAAYAALFARDSVASSADEFERLQRWADFWSFWVCASFLHGYLATAGNEPFVPADRADLEALLETFVVEKAVYELAYEMNNRPDWLPIPVNGILRQIEQ</sequence>
<dbReference type="PANTHER" id="PTHR10357:SF219">
    <property type="entry name" value="MALTOSE ALPHA-D-GLUCOSYLTRANSFERASE"/>
    <property type="match status" value="1"/>
</dbReference>
<dbReference type="Pfam" id="PF01636">
    <property type="entry name" value="APH"/>
    <property type="match status" value="1"/>
</dbReference>
<evidence type="ECO:0000313" key="20">
    <source>
        <dbReference type="Proteomes" id="UP000078287"/>
    </source>
</evidence>
<keyword evidence="11" id="KW-0547">Nucleotide-binding</keyword>
<proteinExistence type="inferred from homology"/>
<evidence type="ECO:0000256" key="5">
    <source>
        <dbReference type="ARBA" id="ARBA00011962"/>
    </source>
</evidence>
<dbReference type="Gene3D" id="2.60.40.1180">
    <property type="entry name" value="Golgi alpha-mannosidase II"/>
    <property type="match status" value="1"/>
</dbReference>
<dbReference type="InterPro" id="IPR040999">
    <property type="entry name" value="Mak_N_cap"/>
</dbReference>
<dbReference type="SUPFAM" id="SSF56112">
    <property type="entry name" value="Protein kinase-like (PK-like)"/>
    <property type="match status" value="1"/>
</dbReference>
<evidence type="ECO:0000256" key="1">
    <source>
        <dbReference type="ARBA" id="ARBA00001595"/>
    </source>
</evidence>
<dbReference type="STRING" id="1707952.A6A03_01530"/>
<dbReference type="EC" id="2.7.1.175" evidence="5"/>
<dbReference type="Gene3D" id="3.90.1200.10">
    <property type="match status" value="1"/>
</dbReference>
<evidence type="ECO:0000256" key="3">
    <source>
        <dbReference type="ARBA" id="ARBA00005496"/>
    </source>
</evidence>
<dbReference type="PANTHER" id="PTHR10357">
    <property type="entry name" value="ALPHA-AMYLASE FAMILY MEMBER"/>
    <property type="match status" value="1"/>
</dbReference>
<dbReference type="InterPro" id="IPR013780">
    <property type="entry name" value="Glyco_hydro_b"/>
</dbReference>
<dbReference type="Pfam" id="PF16657">
    <property type="entry name" value="Malt_amylase_C"/>
    <property type="match status" value="1"/>
</dbReference>
<keyword evidence="12" id="KW-0106">Calcium</keyword>
<evidence type="ECO:0000256" key="6">
    <source>
        <dbReference type="ARBA" id="ARBA00012619"/>
    </source>
</evidence>
<dbReference type="SUPFAM" id="SSF51011">
    <property type="entry name" value="Glycosyl hydrolase domain"/>
    <property type="match status" value="1"/>
</dbReference>
<dbReference type="AlphaFoldDB" id="A0A178MCU5"/>
<dbReference type="InterPro" id="IPR011009">
    <property type="entry name" value="Kinase-like_dom_sf"/>
</dbReference>
<comment type="caution">
    <text evidence="19">The sequence shown here is derived from an EMBL/GenBank/DDBJ whole genome shotgun (WGS) entry which is preliminary data.</text>
</comment>
<evidence type="ECO:0000256" key="4">
    <source>
        <dbReference type="ARBA" id="ARBA00006219"/>
    </source>
</evidence>
<keyword evidence="10" id="KW-0479">Metal-binding</keyword>
<evidence type="ECO:0000256" key="7">
    <source>
        <dbReference type="ARBA" id="ARBA00013882"/>
    </source>
</evidence>
<dbReference type="SMART" id="SM00642">
    <property type="entry name" value="Aamy"/>
    <property type="match status" value="1"/>
</dbReference>
<dbReference type="GO" id="GO:0005524">
    <property type="term" value="F:ATP binding"/>
    <property type="evidence" value="ECO:0007669"/>
    <property type="project" value="UniProtKB-KW"/>
</dbReference>